<dbReference type="RefSeq" id="WP_135838759.1">
    <property type="nucleotide sequence ID" value="NZ_SRRO01000001.1"/>
</dbReference>
<sequence length="261" mass="29356">MCRAKSDPNYYRCPGLETWCVNKEHHPTFEPDTEQEREFHRPRSLCSTTRNAIRQARKNAKPRIATVCALKTIKGLSAHEEIGLANRYELWADRRATGGLSMPVLADRFRAVAEHEGAPIAEIAARYEREQVIPHRMRAGERLAADVIPEPDRPEWCDPDRLVQALRPGSNGDVAKAYLWIVKDDEGAEFVLVSSHESGEPMVWPNDEAGLVAAGQEYFARIEAAENLDLNLNDAEYMNPFTQAMSDADFLALSDGMHLVK</sequence>
<organism evidence="1 2">
    <name type="scientific">Nocardioides eburneiflavus</name>
    <dbReference type="NCBI Taxonomy" id="2518372"/>
    <lineage>
        <taxon>Bacteria</taxon>
        <taxon>Bacillati</taxon>
        <taxon>Actinomycetota</taxon>
        <taxon>Actinomycetes</taxon>
        <taxon>Propionibacteriales</taxon>
        <taxon>Nocardioidaceae</taxon>
        <taxon>Nocardioides</taxon>
    </lineage>
</organism>
<gene>
    <name evidence="1" type="ORF">EXE59_09900</name>
</gene>
<keyword evidence="2" id="KW-1185">Reference proteome</keyword>
<dbReference type="AlphaFoldDB" id="A0A4Z1C4Z6"/>
<accession>A0A4Z1C4Z6</accession>
<protein>
    <submittedName>
        <fullName evidence="1">Uncharacterized protein</fullName>
    </submittedName>
</protein>
<dbReference type="Proteomes" id="UP000297496">
    <property type="component" value="Unassembled WGS sequence"/>
</dbReference>
<dbReference type="OrthoDB" id="5493262at2"/>
<proteinExistence type="predicted"/>
<evidence type="ECO:0000313" key="1">
    <source>
        <dbReference type="EMBL" id="TGN64232.1"/>
    </source>
</evidence>
<dbReference type="EMBL" id="SRRO01000001">
    <property type="protein sequence ID" value="TGN64232.1"/>
    <property type="molecule type" value="Genomic_DNA"/>
</dbReference>
<evidence type="ECO:0000313" key="2">
    <source>
        <dbReference type="Proteomes" id="UP000297496"/>
    </source>
</evidence>
<name>A0A4Z1C4Z6_9ACTN</name>
<reference evidence="1 2" key="1">
    <citation type="submission" date="2019-04" db="EMBL/GenBank/DDBJ databases">
        <title>Three New Species of Nocardioides, Nocardioides euryhalodurans sp. nov., Nocardioides seonyuensis sp. nov. and Nocardioides eburneoflavus sp. nov. Isolated from Soil.</title>
        <authorList>
            <person name="Roh S.G."/>
            <person name="Lee C."/>
            <person name="Kim M.-K."/>
            <person name="Kim S.B."/>
        </authorList>
    </citation>
    <scope>NUCLEOTIDE SEQUENCE [LARGE SCALE GENOMIC DNA]</scope>
    <source>
        <strain evidence="1 2">MMS17-SY213</strain>
    </source>
</reference>
<comment type="caution">
    <text evidence="1">The sequence shown here is derived from an EMBL/GenBank/DDBJ whole genome shotgun (WGS) entry which is preliminary data.</text>
</comment>